<reference evidence="3 4" key="1">
    <citation type="submission" date="2024-06" db="EMBL/GenBank/DDBJ databases">
        <title>Sorghum-associated microbial communities from plants grown in Nebraska, USA.</title>
        <authorList>
            <person name="Schachtman D."/>
        </authorList>
    </citation>
    <scope>NUCLEOTIDE SEQUENCE [LARGE SCALE GENOMIC DNA]</scope>
    <source>
        <strain evidence="3 4">1288</strain>
    </source>
</reference>
<keyword evidence="4" id="KW-1185">Reference proteome</keyword>
<evidence type="ECO:0000256" key="2">
    <source>
        <dbReference type="SAM" id="SignalP"/>
    </source>
</evidence>
<keyword evidence="2" id="KW-0732">Signal</keyword>
<feature type="compositionally biased region" description="Basic and acidic residues" evidence="1">
    <location>
        <begin position="22"/>
        <end position="71"/>
    </location>
</feature>
<organism evidence="3 4">
    <name type="scientific">Sporosarcina psychrophila</name>
    <name type="common">Bacillus psychrophilus</name>
    <dbReference type="NCBI Taxonomy" id="1476"/>
    <lineage>
        <taxon>Bacteria</taxon>
        <taxon>Bacillati</taxon>
        <taxon>Bacillota</taxon>
        <taxon>Bacilli</taxon>
        <taxon>Bacillales</taxon>
        <taxon>Caryophanaceae</taxon>
        <taxon>Sporosarcina</taxon>
    </lineage>
</organism>
<gene>
    <name evidence="3" type="ORF">ABIC55_000747</name>
</gene>
<dbReference type="PROSITE" id="PS51257">
    <property type="entry name" value="PROKAR_LIPOPROTEIN"/>
    <property type="match status" value="1"/>
</dbReference>
<evidence type="ECO:0000313" key="4">
    <source>
        <dbReference type="Proteomes" id="UP001549104"/>
    </source>
</evidence>
<dbReference type="RefSeq" id="WP_354312182.1">
    <property type="nucleotide sequence ID" value="NZ_JBEPME010000001.1"/>
</dbReference>
<protein>
    <submittedName>
        <fullName evidence="3">ABC-type glycerol-3-phosphate transport system substrate-binding protein</fullName>
    </submittedName>
</protein>
<proteinExistence type="predicted"/>
<evidence type="ECO:0000256" key="1">
    <source>
        <dbReference type="SAM" id="MobiDB-lite"/>
    </source>
</evidence>
<sequence>MKKSLLFAALLGSALLLGACGESDKKDEPKTDEEKKSEAVEKDLKEQGAVDKSETAKSDDDLKEEFGKEEGVSSVGIIVTEDSGGFVLLDFDVAADMKEEKAKELVEKFAGKLKVEYPDYKIDVQARKNGETFAQKTIE</sequence>
<comment type="caution">
    <text evidence="3">The sequence shown here is derived from an EMBL/GenBank/DDBJ whole genome shotgun (WGS) entry which is preliminary data.</text>
</comment>
<name>A0ABV2K3K7_SPOPS</name>
<dbReference type="EMBL" id="JBEPME010000001">
    <property type="protein sequence ID" value="MET3655663.1"/>
    <property type="molecule type" value="Genomic_DNA"/>
</dbReference>
<feature type="region of interest" description="Disordered" evidence="1">
    <location>
        <begin position="21"/>
        <end position="71"/>
    </location>
</feature>
<accession>A0ABV2K3K7</accession>
<dbReference type="Proteomes" id="UP001549104">
    <property type="component" value="Unassembled WGS sequence"/>
</dbReference>
<feature type="chain" id="PRO_5046396518" evidence="2">
    <location>
        <begin position="20"/>
        <end position="139"/>
    </location>
</feature>
<feature type="signal peptide" evidence="2">
    <location>
        <begin position="1"/>
        <end position="19"/>
    </location>
</feature>
<evidence type="ECO:0000313" key="3">
    <source>
        <dbReference type="EMBL" id="MET3655663.1"/>
    </source>
</evidence>